<sequence length="84" mass="8842">MTVVRELGFSVLFALALCAALVTVGTAAERMDPDRTFTSVYEAAHAVAVSEGVFVLQATGFCEPSVDRFVTVDLVTGHSRSSGC</sequence>
<evidence type="ECO:0000313" key="2">
    <source>
        <dbReference type="Proteomes" id="UP000553766"/>
    </source>
</evidence>
<dbReference type="EMBL" id="JACIJS010000006">
    <property type="protein sequence ID" value="MBB5516203.1"/>
    <property type="molecule type" value="Genomic_DNA"/>
</dbReference>
<reference evidence="1 2" key="1">
    <citation type="submission" date="2020-08" db="EMBL/GenBank/DDBJ databases">
        <title>Genomic Encyclopedia of Type Strains, Phase IV (KMG-IV): sequencing the most valuable type-strain genomes for metagenomic binning, comparative biology and taxonomic classification.</title>
        <authorList>
            <person name="Goeker M."/>
        </authorList>
    </citation>
    <scope>NUCLEOTIDE SEQUENCE [LARGE SCALE GENOMIC DNA]</scope>
    <source>
        <strain evidence="1 2">DSM 103377</strain>
    </source>
</reference>
<dbReference type="RefSeq" id="WP_184011581.1">
    <property type="nucleotide sequence ID" value="NZ_JACIJS010000006.1"/>
</dbReference>
<dbReference type="Proteomes" id="UP000553766">
    <property type="component" value="Unassembled WGS sequence"/>
</dbReference>
<gene>
    <name evidence="1" type="ORF">FHS89_002229</name>
</gene>
<keyword evidence="2" id="KW-1185">Reference proteome</keyword>
<accession>A0A840WQ74</accession>
<evidence type="ECO:0000313" key="1">
    <source>
        <dbReference type="EMBL" id="MBB5516203.1"/>
    </source>
</evidence>
<comment type="caution">
    <text evidence="1">The sequence shown here is derived from an EMBL/GenBank/DDBJ whole genome shotgun (WGS) entry which is preliminary data.</text>
</comment>
<organism evidence="1 2">
    <name type="scientific">Rubricella aquisinus</name>
    <dbReference type="NCBI Taxonomy" id="2028108"/>
    <lineage>
        <taxon>Bacteria</taxon>
        <taxon>Pseudomonadati</taxon>
        <taxon>Pseudomonadota</taxon>
        <taxon>Alphaproteobacteria</taxon>
        <taxon>Rhodobacterales</taxon>
        <taxon>Paracoccaceae</taxon>
        <taxon>Rubricella</taxon>
    </lineage>
</organism>
<dbReference type="AlphaFoldDB" id="A0A840WQ74"/>
<name>A0A840WQ74_9RHOB</name>
<proteinExistence type="predicted"/>
<protein>
    <submittedName>
        <fullName evidence="1">Uncharacterized protein</fullName>
    </submittedName>
</protein>